<dbReference type="Proteomes" id="UP000449678">
    <property type="component" value="Unassembled WGS sequence"/>
</dbReference>
<evidence type="ECO:0000313" key="2">
    <source>
        <dbReference type="Proteomes" id="UP000449678"/>
    </source>
</evidence>
<dbReference type="EMBL" id="WWCO01000021">
    <property type="protein sequence ID" value="MYM36993.1"/>
    <property type="molecule type" value="Genomic_DNA"/>
</dbReference>
<name>A0ABW9VC45_9BURK</name>
<evidence type="ECO:0000313" key="1">
    <source>
        <dbReference type="EMBL" id="MYM36993.1"/>
    </source>
</evidence>
<reference evidence="1 2" key="1">
    <citation type="submission" date="2019-12" db="EMBL/GenBank/DDBJ databases">
        <title>Novel species isolated from a subtropical stream in China.</title>
        <authorList>
            <person name="Lu H."/>
        </authorList>
    </citation>
    <scope>NUCLEOTIDE SEQUENCE [LARGE SCALE GENOMIC DNA]</scope>
    <source>
        <strain evidence="1 2">FT94W</strain>
    </source>
</reference>
<accession>A0ABW9VC45</accession>
<comment type="caution">
    <text evidence="1">The sequence shown here is derived from an EMBL/GenBank/DDBJ whole genome shotgun (WGS) entry which is preliminary data.</text>
</comment>
<dbReference type="RefSeq" id="WP_160992343.1">
    <property type="nucleotide sequence ID" value="NZ_WWCO01000021.1"/>
</dbReference>
<sequence length="50" mass="5411">MLKEGPGFFGDFQLGILMTGEAAEPARITFFTAGLRMAAAFALAARRAYR</sequence>
<gene>
    <name evidence="1" type="ORF">GTP38_21940</name>
</gene>
<protein>
    <submittedName>
        <fullName evidence="1">Uncharacterized protein</fullName>
    </submittedName>
</protein>
<proteinExistence type="predicted"/>
<organism evidence="1 2">
    <name type="scientific">Duganella lactea</name>
    <dbReference type="NCBI Taxonomy" id="2692173"/>
    <lineage>
        <taxon>Bacteria</taxon>
        <taxon>Pseudomonadati</taxon>
        <taxon>Pseudomonadota</taxon>
        <taxon>Betaproteobacteria</taxon>
        <taxon>Burkholderiales</taxon>
        <taxon>Oxalobacteraceae</taxon>
        <taxon>Telluria group</taxon>
        <taxon>Duganella</taxon>
    </lineage>
</organism>
<keyword evidence="2" id="KW-1185">Reference proteome</keyword>